<evidence type="ECO:0008006" key="4">
    <source>
        <dbReference type="Google" id="ProtNLM"/>
    </source>
</evidence>
<protein>
    <recommendedName>
        <fullName evidence="4">Type IV secretion protein IcmK</fullName>
    </recommendedName>
</protein>
<evidence type="ECO:0000313" key="3">
    <source>
        <dbReference type="Proteomes" id="UP000760480"/>
    </source>
</evidence>
<sequence length="290" mass="30809">AAPPVVESPPSPPPPPNPALEHGHQARRERARDRAFEQTEDTLTPMTPDQLQSLIRSLEITEAVAADQRPPEAVMTAEALNLNATRPPVVRVAQGFGTSIVFTDRTGAIWPITAYQGFNDKLFAVSASTTSGDKDDLPTLLVVQPVAGAGAGNLVVTLKALHTPVVLSLALGQKTIDARKEFKLPLAGPNAATEYHAASPTGIDAALLNVLNGLPPSAAAIRVQIGGVEPDAMAWRDGDALYLRTVAELYSPEYRQRASQPSGLHAYQLPDVPVLLVSFNGQMTEALVKE</sequence>
<dbReference type="Pfam" id="PF12293">
    <property type="entry name" value="T4BSS_DotH_IcmK"/>
    <property type="match status" value="1"/>
</dbReference>
<dbReference type="InterPro" id="IPR022073">
    <property type="entry name" value="T4BSS_DotH_IcmK"/>
</dbReference>
<feature type="non-terminal residue" evidence="2">
    <location>
        <position position="1"/>
    </location>
</feature>
<feature type="compositionally biased region" description="Pro residues" evidence="1">
    <location>
        <begin position="1"/>
        <end position="18"/>
    </location>
</feature>
<keyword evidence="3" id="KW-1185">Reference proteome</keyword>
<feature type="region of interest" description="Disordered" evidence="1">
    <location>
        <begin position="1"/>
        <end position="38"/>
    </location>
</feature>
<feature type="compositionally biased region" description="Basic and acidic residues" evidence="1">
    <location>
        <begin position="21"/>
        <end position="37"/>
    </location>
</feature>
<dbReference type="RefSeq" id="WP_169250299.1">
    <property type="nucleotide sequence ID" value="NZ_SPMZ01000074.1"/>
</dbReference>
<proteinExistence type="predicted"/>
<evidence type="ECO:0000313" key="2">
    <source>
        <dbReference type="EMBL" id="NMQ21033.1"/>
    </source>
</evidence>
<comment type="caution">
    <text evidence="2">The sequence shown here is derived from an EMBL/GenBank/DDBJ whole genome shotgun (WGS) entry which is preliminary data.</text>
</comment>
<dbReference type="EMBL" id="SPMZ01000074">
    <property type="protein sequence ID" value="NMQ21033.1"/>
    <property type="molecule type" value="Genomic_DNA"/>
</dbReference>
<reference evidence="2 3" key="1">
    <citation type="submission" date="2019-03" db="EMBL/GenBank/DDBJ databases">
        <title>Metabolic reconstructions from genomes of highly enriched 'Candidatus Accumulibacter' and 'Candidatus Competibacter' bioreactor populations.</title>
        <authorList>
            <person name="Annavajhala M.K."/>
            <person name="Welles L."/>
            <person name="Abbas B."/>
            <person name="Sorokin D."/>
            <person name="Park H."/>
            <person name="Van Loosdrecht M."/>
            <person name="Chandran K."/>
        </authorList>
    </citation>
    <scope>NUCLEOTIDE SEQUENCE [LARGE SCALE GENOMIC DNA]</scope>
    <source>
        <strain evidence="2 3">SBR_G</strain>
    </source>
</reference>
<accession>A0ABX1TSH3</accession>
<name>A0ABX1TSH3_9GAMM</name>
<organism evidence="2 3">
    <name type="scientific">Candidatus Competibacter phosphatis</name>
    <dbReference type="NCBI Taxonomy" id="221280"/>
    <lineage>
        <taxon>Bacteria</taxon>
        <taxon>Pseudomonadati</taxon>
        <taxon>Pseudomonadota</taxon>
        <taxon>Gammaproteobacteria</taxon>
        <taxon>Candidatus Competibacteraceae</taxon>
        <taxon>Candidatus Competibacter</taxon>
    </lineage>
</organism>
<dbReference type="Proteomes" id="UP000760480">
    <property type="component" value="Unassembled WGS sequence"/>
</dbReference>
<gene>
    <name evidence="2" type="ORF">E4P82_18655</name>
</gene>
<evidence type="ECO:0000256" key="1">
    <source>
        <dbReference type="SAM" id="MobiDB-lite"/>
    </source>
</evidence>